<name>A0A9D4PKW2_RHISA</name>
<evidence type="ECO:0000313" key="1">
    <source>
        <dbReference type="EMBL" id="KAH7944628.1"/>
    </source>
</evidence>
<comment type="caution">
    <text evidence="1">The sequence shown here is derived from an EMBL/GenBank/DDBJ whole genome shotgun (WGS) entry which is preliminary data.</text>
</comment>
<gene>
    <name evidence="1" type="ORF">HPB52_022213</name>
</gene>
<accession>A0A9D4PKW2</accession>
<keyword evidence="2" id="KW-1185">Reference proteome</keyword>
<organism evidence="1 2">
    <name type="scientific">Rhipicephalus sanguineus</name>
    <name type="common">Brown dog tick</name>
    <name type="synonym">Ixodes sanguineus</name>
    <dbReference type="NCBI Taxonomy" id="34632"/>
    <lineage>
        <taxon>Eukaryota</taxon>
        <taxon>Metazoa</taxon>
        <taxon>Ecdysozoa</taxon>
        <taxon>Arthropoda</taxon>
        <taxon>Chelicerata</taxon>
        <taxon>Arachnida</taxon>
        <taxon>Acari</taxon>
        <taxon>Parasitiformes</taxon>
        <taxon>Ixodida</taxon>
        <taxon>Ixodoidea</taxon>
        <taxon>Ixodidae</taxon>
        <taxon>Rhipicephalinae</taxon>
        <taxon>Rhipicephalus</taxon>
        <taxon>Rhipicephalus</taxon>
    </lineage>
</organism>
<proteinExistence type="predicted"/>
<dbReference type="Proteomes" id="UP000821837">
    <property type="component" value="Unassembled WGS sequence"/>
</dbReference>
<sequence>MRRLLRSAVALKSVCRHPALMEDLAEVLSVSDAELASLVRTRLSGMRGIHEFMRLADVVKDRVTCQPQGDGRKQLHDLNE</sequence>
<dbReference type="AlphaFoldDB" id="A0A9D4PKW2"/>
<reference evidence="1" key="1">
    <citation type="journal article" date="2020" name="Cell">
        <title>Large-Scale Comparative Analyses of Tick Genomes Elucidate Their Genetic Diversity and Vector Capacities.</title>
        <authorList>
            <consortium name="Tick Genome and Microbiome Consortium (TIGMIC)"/>
            <person name="Jia N."/>
            <person name="Wang J."/>
            <person name="Shi W."/>
            <person name="Du L."/>
            <person name="Sun Y."/>
            <person name="Zhan W."/>
            <person name="Jiang J.F."/>
            <person name="Wang Q."/>
            <person name="Zhang B."/>
            <person name="Ji P."/>
            <person name="Bell-Sakyi L."/>
            <person name="Cui X.M."/>
            <person name="Yuan T.T."/>
            <person name="Jiang B.G."/>
            <person name="Yang W.F."/>
            <person name="Lam T.T."/>
            <person name="Chang Q.C."/>
            <person name="Ding S.J."/>
            <person name="Wang X.J."/>
            <person name="Zhu J.G."/>
            <person name="Ruan X.D."/>
            <person name="Zhao L."/>
            <person name="Wei J.T."/>
            <person name="Ye R.Z."/>
            <person name="Que T.C."/>
            <person name="Du C.H."/>
            <person name="Zhou Y.H."/>
            <person name="Cheng J.X."/>
            <person name="Dai P.F."/>
            <person name="Guo W.B."/>
            <person name="Han X.H."/>
            <person name="Huang E.J."/>
            <person name="Li L.F."/>
            <person name="Wei W."/>
            <person name="Gao Y.C."/>
            <person name="Liu J.Z."/>
            <person name="Shao H.Z."/>
            <person name="Wang X."/>
            <person name="Wang C.C."/>
            <person name="Yang T.C."/>
            <person name="Huo Q.B."/>
            <person name="Li W."/>
            <person name="Chen H.Y."/>
            <person name="Chen S.E."/>
            <person name="Zhou L.G."/>
            <person name="Ni X.B."/>
            <person name="Tian J.H."/>
            <person name="Sheng Y."/>
            <person name="Liu T."/>
            <person name="Pan Y.S."/>
            <person name="Xia L.Y."/>
            <person name="Li J."/>
            <person name="Zhao F."/>
            <person name="Cao W.C."/>
        </authorList>
    </citation>
    <scope>NUCLEOTIDE SEQUENCE</scope>
    <source>
        <strain evidence="1">Rsan-2018</strain>
    </source>
</reference>
<protein>
    <submittedName>
        <fullName evidence="1">Uncharacterized protein</fullName>
    </submittedName>
</protein>
<dbReference type="EMBL" id="JABSTV010001253">
    <property type="protein sequence ID" value="KAH7944628.1"/>
    <property type="molecule type" value="Genomic_DNA"/>
</dbReference>
<evidence type="ECO:0000313" key="2">
    <source>
        <dbReference type="Proteomes" id="UP000821837"/>
    </source>
</evidence>
<reference evidence="1" key="2">
    <citation type="submission" date="2021-09" db="EMBL/GenBank/DDBJ databases">
        <authorList>
            <person name="Jia N."/>
            <person name="Wang J."/>
            <person name="Shi W."/>
            <person name="Du L."/>
            <person name="Sun Y."/>
            <person name="Zhan W."/>
            <person name="Jiang J."/>
            <person name="Wang Q."/>
            <person name="Zhang B."/>
            <person name="Ji P."/>
            <person name="Sakyi L.B."/>
            <person name="Cui X."/>
            <person name="Yuan T."/>
            <person name="Jiang B."/>
            <person name="Yang W."/>
            <person name="Lam T.T.-Y."/>
            <person name="Chang Q."/>
            <person name="Ding S."/>
            <person name="Wang X."/>
            <person name="Zhu J."/>
            <person name="Ruan X."/>
            <person name="Zhao L."/>
            <person name="Wei J."/>
            <person name="Que T."/>
            <person name="Du C."/>
            <person name="Cheng J."/>
            <person name="Dai P."/>
            <person name="Han X."/>
            <person name="Huang E."/>
            <person name="Gao Y."/>
            <person name="Liu J."/>
            <person name="Shao H."/>
            <person name="Ye R."/>
            <person name="Li L."/>
            <person name="Wei W."/>
            <person name="Wang X."/>
            <person name="Wang C."/>
            <person name="Huo Q."/>
            <person name="Li W."/>
            <person name="Guo W."/>
            <person name="Chen H."/>
            <person name="Chen S."/>
            <person name="Zhou L."/>
            <person name="Zhou L."/>
            <person name="Ni X."/>
            <person name="Tian J."/>
            <person name="Zhou Y."/>
            <person name="Sheng Y."/>
            <person name="Liu T."/>
            <person name="Pan Y."/>
            <person name="Xia L."/>
            <person name="Li J."/>
            <person name="Zhao F."/>
            <person name="Cao W."/>
        </authorList>
    </citation>
    <scope>NUCLEOTIDE SEQUENCE</scope>
    <source>
        <strain evidence="1">Rsan-2018</strain>
        <tissue evidence="1">Larvae</tissue>
    </source>
</reference>